<comment type="caution">
    <text evidence="1">The sequence shown here is derived from an EMBL/GenBank/DDBJ whole genome shotgun (WGS) entry which is preliminary data.</text>
</comment>
<dbReference type="Proteomes" id="UP000488936">
    <property type="component" value="Unassembled WGS sequence"/>
</dbReference>
<keyword evidence="2" id="KW-1185">Reference proteome</keyword>
<dbReference type="OrthoDB" id="599464at2"/>
<proteinExistence type="predicted"/>
<evidence type="ECO:0000313" key="2">
    <source>
        <dbReference type="Proteomes" id="UP000488936"/>
    </source>
</evidence>
<gene>
    <name evidence="1" type="ORF">GJV77_13495</name>
</gene>
<organism evidence="1 2">
    <name type="scientific">Myroides pelagicus</name>
    <dbReference type="NCBI Taxonomy" id="270914"/>
    <lineage>
        <taxon>Bacteria</taxon>
        <taxon>Pseudomonadati</taxon>
        <taxon>Bacteroidota</taxon>
        <taxon>Flavobacteriia</taxon>
        <taxon>Flavobacteriales</taxon>
        <taxon>Flavobacteriaceae</taxon>
        <taxon>Myroides</taxon>
    </lineage>
</organism>
<protein>
    <recommendedName>
        <fullName evidence="3">DUF11 domain-containing protein</fullName>
    </recommendedName>
</protein>
<dbReference type="EMBL" id="WMJY01000047">
    <property type="protein sequence ID" value="MTH30893.1"/>
    <property type="molecule type" value="Genomic_DNA"/>
</dbReference>
<reference evidence="1 2" key="1">
    <citation type="journal article" date="2006" name="Int. J. Syst. Evol. Microbiol.">
        <title>Myroides pelagicus sp. nov., isolated from seawater in Thailand.</title>
        <authorList>
            <person name="Yoon J."/>
            <person name="Maneerat S."/>
            <person name="Kawai F."/>
            <person name="Yokota A."/>
        </authorList>
    </citation>
    <scope>NUCLEOTIDE SEQUENCE [LARGE SCALE GENOMIC DNA]</scope>
    <source>
        <strain evidence="1 2">SM1T</strain>
    </source>
</reference>
<sequence>MRTIEFIKHKVVFIFSILLLLFVVNKVYGQSNKVPFSLRTSIKAPEPYKNQEIYNLRGDFTMIGNANLFDKRLWSSGSPGDSNVNTNMAFYKLTGDPSSIRNSSSATLVHPAGFDSSCTKIVYVGLYWSGRGDNTNSNVLSNGLRKDKVKLRLPGSTSYQELTAEWIYRGDSDSRGIYSSYIDITDKILTLGSNAWGTYSVADIATRPGEIDNTGLYGGWGMVVIYENPLMKWRDITVYDGFSVLNASGNDNAQSGILNVSGFRAAQSGNINIKMGMMAGEGDQDITGDYFAIKKRVSTNWETLRHGTNQTNNFFNSSVLITPNTKNPNYLNNYGFDIAMFDLDNTNNRLINNSQTSTSFKYGTAGDTFAIYNIVFAVDAYVPLVEAENKVTTPNISHGSEVFPEDIIDFQIDLKNKGSEAILDGALEISIPSTMHFVSASIDQSFPVKGTAVWSHPASTNPNLTAGGKITWVFDRKLTVGELEEIHGRINYSLQVSNDCTLLTSSVSDCILTSGVNGKVTGKGELSGHDFDISLVRGYTQGVCSAAQYDDLNLNITLTNDFLANCPSLSPEGAREFKVYCDPSITFIERNTIANEYPKGTKFYSQEPSMPGYETSLVTGDFPVDTQSTMYYAILPGMTESCYLRLTTFLEIVTTQPTVSDIEVCYHTPYTIPAALSNQGAQAGLELYYFDSPTSELPLASVPNPTEPGVYTYYVAEGNIGANGSCFGQRVAFTITINELPLVDDLSDFWELCPNADGVYSYNLLPGQTLVWQYALDSNQLVWSDLQPTSFNGDVLLPQDTQLVISHANSSIDKVHIRVKIINDKGCVNYSYKMQISIKACNAISNPTLPSKAGKSISN</sequence>
<dbReference type="RefSeq" id="WP_155036865.1">
    <property type="nucleotide sequence ID" value="NZ_JBHTIG010000009.1"/>
</dbReference>
<name>A0A7K1GS13_9FLAO</name>
<evidence type="ECO:0000313" key="1">
    <source>
        <dbReference type="EMBL" id="MTH30893.1"/>
    </source>
</evidence>
<dbReference type="AlphaFoldDB" id="A0A7K1GS13"/>
<evidence type="ECO:0008006" key="3">
    <source>
        <dbReference type="Google" id="ProtNLM"/>
    </source>
</evidence>
<accession>A0A7K1GS13</accession>